<protein>
    <recommendedName>
        <fullName evidence="12">Riboflavin biosynthesis protein RibD</fullName>
    </recommendedName>
    <domain>
        <recommendedName>
            <fullName evidence="12">Diaminohydroxyphosphoribosylaminopyrimidine deaminase</fullName>
            <shortName evidence="12">DRAP deaminase</shortName>
            <ecNumber evidence="12">3.5.4.26</ecNumber>
        </recommendedName>
        <alternativeName>
            <fullName evidence="12">Riboflavin-specific deaminase</fullName>
        </alternativeName>
    </domain>
    <domain>
        <recommendedName>
            <fullName evidence="12">5-amino-6-(5-phosphoribosylamino)uracil reductase</fullName>
            <ecNumber evidence="12">1.1.1.193</ecNumber>
        </recommendedName>
        <alternativeName>
            <fullName evidence="12">HTP reductase</fullName>
        </alternativeName>
    </domain>
</protein>
<dbReference type="SUPFAM" id="SSF53597">
    <property type="entry name" value="Dihydrofolate reductase-like"/>
    <property type="match status" value="1"/>
</dbReference>
<keyword evidence="8 12" id="KW-0862">Zinc</keyword>
<comment type="catalytic activity">
    <reaction evidence="12">
        <text>5-amino-6-(5-phospho-D-ribitylamino)uracil + NADP(+) = 5-amino-6-(5-phospho-D-ribosylamino)uracil + NADPH + H(+)</text>
        <dbReference type="Rhea" id="RHEA:17845"/>
        <dbReference type="ChEBI" id="CHEBI:15378"/>
        <dbReference type="ChEBI" id="CHEBI:57783"/>
        <dbReference type="ChEBI" id="CHEBI:58349"/>
        <dbReference type="ChEBI" id="CHEBI:58421"/>
        <dbReference type="ChEBI" id="CHEBI:58453"/>
        <dbReference type="EC" id="1.1.1.193"/>
    </reaction>
</comment>
<dbReference type="InterPro" id="IPR004794">
    <property type="entry name" value="Eubact_RibD"/>
</dbReference>
<keyword evidence="6 12" id="KW-0686">Riboflavin biosynthesis</keyword>
<dbReference type="InterPro" id="IPR016193">
    <property type="entry name" value="Cytidine_deaminase-like"/>
</dbReference>
<dbReference type="SUPFAM" id="SSF53927">
    <property type="entry name" value="Cytidine deaminase-like"/>
    <property type="match status" value="1"/>
</dbReference>
<dbReference type="InterPro" id="IPR016192">
    <property type="entry name" value="APOBEC/CMP_deaminase_Zn-bd"/>
</dbReference>
<evidence type="ECO:0000256" key="1">
    <source>
        <dbReference type="ARBA" id="ARBA00002151"/>
    </source>
</evidence>
<dbReference type="PANTHER" id="PTHR38011">
    <property type="entry name" value="DIHYDROFOLATE REDUCTASE FAMILY PROTEIN (AFU_ORTHOLOGUE AFUA_8G06820)"/>
    <property type="match status" value="1"/>
</dbReference>
<evidence type="ECO:0000256" key="11">
    <source>
        <dbReference type="ARBA" id="ARBA00023268"/>
    </source>
</evidence>
<evidence type="ECO:0000256" key="7">
    <source>
        <dbReference type="ARBA" id="ARBA00022723"/>
    </source>
</evidence>
<comment type="function">
    <text evidence="1 12">Converts 2,5-diamino-6-(ribosylamino)-4(3h)-pyrimidinone 5'-phosphate into 5-amino-6-(ribosylamino)-2,4(1h,3h)-pyrimidinedione 5'-phosphate.</text>
</comment>
<comment type="pathway">
    <text evidence="2 12">Cofactor biosynthesis; riboflavin biosynthesis; 5-amino-6-(D-ribitylamino)uracil from GTP: step 2/4.</text>
</comment>
<evidence type="ECO:0000256" key="10">
    <source>
        <dbReference type="ARBA" id="ARBA00023002"/>
    </source>
</evidence>
<comment type="cofactor">
    <cofactor evidence="12">
        <name>Zn(2+)</name>
        <dbReference type="ChEBI" id="CHEBI:29105"/>
    </cofactor>
    <text evidence="12">Binds 1 zinc ion.</text>
</comment>
<feature type="domain" description="CMP/dCMP-type deaminase" evidence="13">
    <location>
        <begin position="1"/>
        <end position="118"/>
    </location>
</feature>
<organism evidence="14 15">
    <name type="scientific">Dongia sedimenti</name>
    <dbReference type="NCBI Taxonomy" id="3064282"/>
    <lineage>
        <taxon>Bacteria</taxon>
        <taxon>Pseudomonadati</taxon>
        <taxon>Pseudomonadota</taxon>
        <taxon>Alphaproteobacteria</taxon>
        <taxon>Rhodospirillales</taxon>
        <taxon>Dongiaceae</taxon>
        <taxon>Dongia</taxon>
    </lineage>
</organism>
<dbReference type="GO" id="GO:0008835">
    <property type="term" value="F:diaminohydroxyphosphoribosylaminopyrimidine deaminase activity"/>
    <property type="evidence" value="ECO:0007669"/>
    <property type="project" value="UniProtKB-EC"/>
</dbReference>
<keyword evidence="15" id="KW-1185">Reference proteome</keyword>
<dbReference type="GO" id="GO:0008703">
    <property type="term" value="F:5-amino-6-(5-phosphoribosylamino)uracil reductase activity"/>
    <property type="evidence" value="ECO:0007669"/>
    <property type="project" value="UniProtKB-EC"/>
</dbReference>
<evidence type="ECO:0000256" key="12">
    <source>
        <dbReference type="PIRNR" id="PIRNR006769"/>
    </source>
</evidence>
<dbReference type="EC" id="1.1.1.193" evidence="12"/>
<reference evidence="15" key="1">
    <citation type="submission" date="2023-08" db="EMBL/GenBank/DDBJ databases">
        <title>Rhodospirillaceae gen. nov., a novel taxon isolated from the Yangtze River Yuezi River estuary sludge.</title>
        <authorList>
            <person name="Ruan L."/>
        </authorList>
    </citation>
    <scope>NUCLEOTIDE SEQUENCE [LARGE SCALE GENOMIC DNA]</scope>
    <source>
        <strain evidence="15">R-7</strain>
    </source>
</reference>
<comment type="catalytic activity">
    <reaction evidence="12">
        <text>2,5-diamino-6-hydroxy-4-(5-phosphoribosylamino)-pyrimidine + H2O + H(+) = 5-amino-6-(5-phospho-D-ribosylamino)uracil + NH4(+)</text>
        <dbReference type="Rhea" id="RHEA:21868"/>
        <dbReference type="ChEBI" id="CHEBI:15377"/>
        <dbReference type="ChEBI" id="CHEBI:15378"/>
        <dbReference type="ChEBI" id="CHEBI:28938"/>
        <dbReference type="ChEBI" id="CHEBI:58453"/>
        <dbReference type="ChEBI" id="CHEBI:58614"/>
        <dbReference type="EC" id="3.5.4.26"/>
    </reaction>
</comment>
<evidence type="ECO:0000256" key="5">
    <source>
        <dbReference type="ARBA" id="ARBA00007417"/>
    </source>
</evidence>
<evidence type="ECO:0000256" key="4">
    <source>
        <dbReference type="ARBA" id="ARBA00005259"/>
    </source>
</evidence>
<gene>
    <name evidence="14" type="primary">ribD</name>
    <name evidence="14" type="ORF">Q8A70_11280</name>
</gene>
<dbReference type="InterPro" id="IPR002734">
    <property type="entry name" value="RibDG_C"/>
</dbReference>
<dbReference type="InterPro" id="IPR024072">
    <property type="entry name" value="DHFR-like_dom_sf"/>
</dbReference>
<dbReference type="PROSITE" id="PS51747">
    <property type="entry name" value="CYT_DCMP_DEAMINASES_2"/>
    <property type="match status" value="1"/>
</dbReference>
<evidence type="ECO:0000256" key="2">
    <source>
        <dbReference type="ARBA" id="ARBA00004882"/>
    </source>
</evidence>
<comment type="pathway">
    <text evidence="3 12">Cofactor biosynthesis; riboflavin biosynthesis; 5-amino-6-(D-ribitylamino)uracil from GTP: step 3/4.</text>
</comment>
<keyword evidence="7 12" id="KW-0479">Metal-binding</keyword>
<dbReference type="CDD" id="cd01284">
    <property type="entry name" value="Riboflavin_deaminase-reductase"/>
    <property type="match status" value="1"/>
</dbReference>
<evidence type="ECO:0000256" key="8">
    <source>
        <dbReference type="ARBA" id="ARBA00022833"/>
    </source>
</evidence>
<dbReference type="InterPro" id="IPR002125">
    <property type="entry name" value="CMP_dCMP_dom"/>
</dbReference>
<dbReference type="Proteomes" id="UP001230156">
    <property type="component" value="Unassembled WGS sequence"/>
</dbReference>
<dbReference type="EMBL" id="JAUYVI010000003">
    <property type="protein sequence ID" value="MDQ7248252.1"/>
    <property type="molecule type" value="Genomic_DNA"/>
</dbReference>
<evidence type="ECO:0000313" key="15">
    <source>
        <dbReference type="Proteomes" id="UP001230156"/>
    </source>
</evidence>
<keyword evidence="12 14" id="KW-0378">Hydrolase</keyword>
<keyword evidence="11" id="KW-0511">Multifunctional enzyme</keyword>
<sequence length="361" mass="38165">MRTALLLAERGLGRVAPNPAVGCVIVDAAGHVVGRGWTQPGGRPHAETEALRMAGSAARGGTAYVTLEPCSHHGKTPPCADALIAAGIKRCVVALWDPYPEVDGRGIQRLKDAGIAVELGLLHDEASELNAGFLTHVASHRPMITLKLASSLDGRIATASGDSKWITGDLARAHGHRLRATHDAILIGSGTALADDPELTCRLPGLEDRSPRRVVLDGRLRLPLSSRLVTTAKATPTYLATILGHPEAALDRYRKAGVEIVEAPQGADRHPDLHLVLKALGNLGITRLLVEGGATVAAALLKADLVDRLHWFRAPGIIGGDGLASIAEIGLDRVSQMTRFQRTAQFAAGPDTVEIYRKKSS</sequence>
<accession>A0ABU0YKM8</accession>
<dbReference type="NCBIfam" id="TIGR00227">
    <property type="entry name" value="ribD_Cterm"/>
    <property type="match status" value="1"/>
</dbReference>
<dbReference type="PROSITE" id="PS00903">
    <property type="entry name" value="CYT_DCMP_DEAMINASES_1"/>
    <property type="match status" value="1"/>
</dbReference>
<dbReference type="EC" id="3.5.4.26" evidence="12"/>
<proteinExistence type="inferred from homology"/>
<dbReference type="PANTHER" id="PTHR38011:SF7">
    <property type="entry name" value="2,5-DIAMINO-6-RIBOSYLAMINO-4(3H)-PYRIMIDINONE 5'-PHOSPHATE REDUCTASE"/>
    <property type="match status" value="1"/>
</dbReference>
<evidence type="ECO:0000256" key="3">
    <source>
        <dbReference type="ARBA" id="ARBA00004910"/>
    </source>
</evidence>
<evidence type="ECO:0000259" key="13">
    <source>
        <dbReference type="PROSITE" id="PS51747"/>
    </source>
</evidence>
<dbReference type="Pfam" id="PF00383">
    <property type="entry name" value="dCMP_cyt_deam_1"/>
    <property type="match status" value="1"/>
</dbReference>
<evidence type="ECO:0000256" key="6">
    <source>
        <dbReference type="ARBA" id="ARBA00022619"/>
    </source>
</evidence>
<dbReference type="InterPro" id="IPR011549">
    <property type="entry name" value="RibD_C"/>
</dbReference>
<evidence type="ECO:0000313" key="14">
    <source>
        <dbReference type="EMBL" id="MDQ7248252.1"/>
    </source>
</evidence>
<dbReference type="InterPro" id="IPR050765">
    <property type="entry name" value="Riboflavin_Biosynth_HTPR"/>
</dbReference>
<dbReference type="PIRSF" id="PIRSF006769">
    <property type="entry name" value="RibD"/>
    <property type="match status" value="1"/>
</dbReference>
<dbReference type="Pfam" id="PF01872">
    <property type="entry name" value="RibD_C"/>
    <property type="match status" value="1"/>
</dbReference>
<keyword evidence="10 12" id="KW-0560">Oxidoreductase</keyword>
<dbReference type="Gene3D" id="3.40.430.10">
    <property type="entry name" value="Dihydrofolate Reductase, subunit A"/>
    <property type="match status" value="1"/>
</dbReference>
<comment type="similarity">
    <text evidence="4 12">In the N-terminal section; belongs to the cytidine and deoxycytidylate deaminase family.</text>
</comment>
<evidence type="ECO:0000256" key="9">
    <source>
        <dbReference type="ARBA" id="ARBA00022857"/>
    </source>
</evidence>
<comment type="similarity">
    <text evidence="5 12">In the C-terminal section; belongs to the HTP reductase family.</text>
</comment>
<comment type="caution">
    <text evidence="14">The sequence shown here is derived from an EMBL/GenBank/DDBJ whole genome shotgun (WGS) entry which is preliminary data.</text>
</comment>
<keyword evidence="9 12" id="KW-0521">NADP</keyword>
<dbReference type="Gene3D" id="3.40.140.10">
    <property type="entry name" value="Cytidine Deaminase, domain 2"/>
    <property type="match status" value="1"/>
</dbReference>
<name>A0ABU0YKM8_9PROT</name>
<dbReference type="NCBIfam" id="TIGR00326">
    <property type="entry name" value="eubact_ribD"/>
    <property type="match status" value="1"/>
</dbReference>